<comment type="caution">
    <text evidence="10">The sequence shown here is derived from an EMBL/GenBank/DDBJ whole genome shotgun (WGS) entry which is preliminary data.</text>
</comment>
<feature type="domain" description="Methylmalonyl-CoA mutase alpha/beta chain catalytic" evidence="9">
    <location>
        <begin position="144"/>
        <end position="470"/>
    </location>
</feature>
<proteinExistence type="inferred from homology"/>
<sequence>METPDSGPQTAQGDGAAGLTLADFPEATYERWRELVAGVLKKTGAEVDPDDPAPEEALATDTYDGIRLRPLYTDGDTPDPGYPGLAPFTRGGRPHGGVTDGWEVRQQHRDPRPDRTRQAVLADAENGVGALWLVCGGSGVPVAAIGEVLADVHLDFCPVTLEPGTDYAAAARELVRAWTDRGLPASSVSGGLGIDPLSTAARTGEPAEVGQAAHTAAAFAERHPRLRLVTADATPYHEAGGSDAQELGAAVAAGVAYLRALTGEGLEPAEAARRLEFRFAATADQFATIAKLRAARAMWDRVLEACGLDAADRPPMYQHAATSAAMATRRDAHVNMVRTTLACFAAGAAGADAVTVLPFDSALGLPDGFARRIARNTHALLAEESHLTRVVDPAGGSYYVERRTADLYGAGWAFFQELEAAGGMAEALAGGLVAERIEEVWLRRRDAVAHRRDPITGVSEFPDLDEAPIERDPHPDAAQPPAAGGAALPRRRYAQEFERLRDRSDAHLAATGARPRAYLATLGPVAGHTARAAFAGNLLRSGGIETVGADSTGGADEAAAGFRGSGARIACLCGDDSRYTEHAAAAAAALKEAGAERVLLAGRPEAAPAEAPVDAFCFAGCDAPELLADLHDALGVAE</sequence>
<dbReference type="Pfam" id="PF01642">
    <property type="entry name" value="MM_CoA_mutase"/>
    <property type="match status" value="1"/>
</dbReference>
<comment type="subunit">
    <text evidence="3">Heterodimer of an alpha and a beta chain.</text>
</comment>
<keyword evidence="5" id="KW-0846">Cobalamin</keyword>
<evidence type="ECO:0000256" key="2">
    <source>
        <dbReference type="ARBA" id="ARBA00008465"/>
    </source>
</evidence>
<dbReference type="GO" id="GO:0019678">
    <property type="term" value="P:propionate metabolic process, methylmalonyl pathway"/>
    <property type="evidence" value="ECO:0007669"/>
    <property type="project" value="TreeGrafter"/>
</dbReference>
<dbReference type="InterPro" id="IPR036724">
    <property type="entry name" value="Cobalamin-bd_sf"/>
</dbReference>
<protein>
    <recommendedName>
        <fullName evidence="4">methylmalonyl-CoA mutase</fullName>
        <ecNumber evidence="4">5.4.99.2</ecNumber>
    </recommendedName>
</protein>
<dbReference type="PANTHER" id="PTHR48101">
    <property type="entry name" value="METHYLMALONYL-COA MUTASE, MITOCHONDRIAL-RELATED"/>
    <property type="match status" value="1"/>
</dbReference>
<evidence type="ECO:0000256" key="5">
    <source>
        <dbReference type="ARBA" id="ARBA00022628"/>
    </source>
</evidence>
<dbReference type="GO" id="GO:0046872">
    <property type="term" value="F:metal ion binding"/>
    <property type="evidence" value="ECO:0007669"/>
    <property type="project" value="InterPro"/>
</dbReference>
<accession>A0A841EF66</accession>
<dbReference type="InterPro" id="IPR006099">
    <property type="entry name" value="MeMalonylCoA_mutase_a/b_cat"/>
</dbReference>
<dbReference type="GO" id="GO:0004494">
    <property type="term" value="F:methylmalonyl-CoA mutase activity"/>
    <property type="evidence" value="ECO:0007669"/>
    <property type="project" value="UniProtKB-EC"/>
</dbReference>
<reference evidence="10 11" key="1">
    <citation type="submission" date="2020-08" db="EMBL/GenBank/DDBJ databases">
        <title>Sequencing the genomes of 1000 actinobacteria strains.</title>
        <authorList>
            <person name="Klenk H.-P."/>
        </authorList>
    </citation>
    <scope>NUCLEOTIDE SEQUENCE [LARGE SCALE GENOMIC DNA]</scope>
    <source>
        <strain evidence="10 11">DSM 44593</strain>
    </source>
</reference>
<evidence type="ECO:0000256" key="3">
    <source>
        <dbReference type="ARBA" id="ARBA00011870"/>
    </source>
</evidence>
<organism evidence="10 11">
    <name type="scientific">Streptomonospora salina</name>
    <dbReference type="NCBI Taxonomy" id="104205"/>
    <lineage>
        <taxon>Bacteria</taxon>
        <taxon>Bacillati</taxon>
        <taxon>Actinomycetota</taxon>
        <taxon>Actinomycetes</taxon>
        <taxon>Streptosporangiales</taxon>
        <taxon>Nocardiopsidaceae</taxon>
        <taxon>Streptomonospora</taxon>
    </lineage>
</organism>
<comment type="cofactor">
    <cofactor evidence="1">
        <name>adenosylcob(III)alamin</name>
        <dbReference type="ChEBI" id="CHEBI:18408"/>
    </cofactor>
</comment>
<dbReference type="CDD" id="cd03677">
    <property type="entry name" value="MM_CoA_mutase_beta"/>
    <property type="match status" value="1"/>
</dbReference>
<keyword evidence="11" id="KW-1185">Reference proteome</keyword>
<dbReference type="SUPFAM" id="SSF51703">
    <property type="entry name" value="Cobalamin (vitamin B12)-dependent enzymes"/>
    <property type="match status" value="1"/>
</dbReference>
<dbReference type="InterPro" id="IPR058549">
    <property type="entry name" value="MeMalonylCoA_mutase_a/b_site"/>
</dbReference>
<gene>
    <name evidence="10" type="ORF">HNR25_002811</name>
</gene>
<dbReference type="PROSITE" id="PS00544">
    <property type="entry name" value="METMALONYL_COA_MUTASE"/>
    <property type="match status" value="1"/>
</dbReference>
<dbReference type="Gene3D" id="3.40.50.280">
    <property type="entry name" value="Cobalamin-binding domain"/>
    <property type="match status" value="1"/>
</dbReference>
<dbReference type="SUPFAM" id="SSF52242">
    <property type="entry name" value="Cobalamin (vitamin B12)-binding domain"/>
    <property type="match status" value="1"/>
</dbReference>
<evidence type="ECO:0000256" key="7">
    <source>
        <dbReference type="ARBA" id="ARBA00023285"/>
    </source>
</evidence>
<feature type="region of interest" description="Disordered" evidence="8">
    <location>
        <begin position="457"/>
        <end position="489"/>
    </location>
</feature>
<dbReference type="RefSeq" id="WP_184635725.1">
    <property type="nucleotide sequence ID" value="NZ_BAABKT010000010.1"/>
</dbReference>
<dbReference type="EC" id="5.4.99.2" evidence="4"/>
<comment type="similarity">
    <text evidence="2">Belongs to the methylmalonyl-CoA mutase family.</text>
</comment>
<dbReference type="InterPro" id="IPR016176">
    <property type="entry name" value="Cbl-dep_enz_cat"/>
</dbReference>
<evidence type="ECO:0000256" key="4">
    <source>
        <dbReference type="ARBA" id="ARBA00012398"/>
    </source>
</evidence>
<keyword evidence="6 10" id="KW-0413">Isomerase</keyword>
<evidence type="ECO:0000313" key="11">
    <source>
        <dbReference type="Proteomes" id="UP000578077"/>
    </source>
</evidence>
<dbReference type="Proteomes" id="UP000578077">
    <property type="component" value="Unassembled WGS sequence"/>
</dbReference>
<dbReference type="EMBL" id="JACHLY010000001">
    <property type="protein sequence ID" value="MBB5999060.1"/>
    <property type="molecule type" value="Genomic_DNA"/>
</dbReference>
<evidence type="ECO:0000256" key="6">
    <source>
        <dbReference type="ARBA" id="ARBA00023235"/>
    </source>
</evidence>
<dbReference type="Gene3D" id="3.20.20.240">
    <property type="entry name" value="Methylmalonyl-CoA mutase"/>
    <property type="match status" value="1"/>
</dbReference>
<dbReference type="GO" id="GO:0005737">
    <property type="term" value="C:cytoplasm"/>
    <property type="evidence" value="ECO:0007669"/>
    <property type="project" value="TreeGrafter"/>
</dbReference>
<evidence type="ECO:0000256" key="8">
    <source>
        <dbReference type="SAM" id="MobiDB-lite"/>
    </source>
</evidence>
<evidence type="ECO:0000256" key="1">
    <source>
        <dbReference type="ARBA" id="ARBA00001922"/>
    </source>
</evidence>
<evidence type="ECO:0000259" key="9">
    <source>
        <dbReference type="Pfam" id="PF01642"/>
    </source>
</evidence>
<dbReference type="GO" id="GO:0031419">
    <property type="term" value="F:cobalamin binding"/>
    <property type="evidence" value="ECO:0007669"/>
    <property type="project" value="UniProtKB-KW"/>
</dbReference>
<name>A0A841EF66_9ACTN</name>
<feature type="compositionally biased region" description="Low complexity" evidence="8">
    <location>
        <begin position="476"/>
        <end position="488"/>
    </location>
</feature>
<evidence type="ECO:0000313" key="10">
    <source>
        <dbReference type="EMBL" id="MBB5999060.1"/>
    </source>
</evidence>
<dbReference type="AlphaFoldDB" id="A0A841EF66"/>
<keyword evidence="7" id="KW-0170">Cobalt</keyword>
<dbReference type="PANTHER" id="PTHR48101:SF4">
    <property type="entry name" value="METHYLMALONYL-COA MUTASE, MITOCHONDRIAL"/>
    <property type="match status" value="1"/>
</dbReference>